<name>A0A7C5LUE4_9PROT</name>
<dbReference type="InterPro" id="IPR054765">
    <property type="entry name" value="SLBB_dom"/>
</dbReference>
<keyword evidence="4" id="KW-1134">Transmembrane beta strand</keyword>
<dbReference type="GO" id="GO:0046930">
    <property type="term" value="C:pore complex"/>
    <property type="evidence" value="ECO:0007669"/>
    <property type="project" value="UniProtKB-KW"/>
</dbReference>
<evidence type="ECO:0000259" key="16">
    <source>
        <dbReference type="Pfam" id="PF02563"/>
    </source>
</evidence>
<evidence type="ECO:0000256" key="14">
    <source>
        <dbReference type="ARBA" id="ARBA00023288"/>
    </source>
</evidence>
<evidence type="ECO:0000256" key="13">
    <source>
        <dbReference type="ARBA" id="ARBA00023237"/>
    </source>
</evidence>
<comment type="similarity">
    <text evidence="2">Belongs to the BexD/CtrA/VexA family.</text>
</comment>
<evidence type="ECO:0000256" key="9">
    <source>
        <dbReference type="ARBA" id="ARBA00023065"/>
    </source>
</evidence>
<dbReference type="GO" id="GO:0009279">
    <property type="term" value="C:cell outer membrane"/>
    <property type="evidence" value="ECO:0007669"/>
    <property type="project" value="UniProtKB-SubCell"/>
</dbReference>
<keyword evidence="11" id="KW-0472">Membrane</keyword>
<keyword evidence="6" id="KW-0812">Transmembrane</keyword>
<dbReference type="InterPro" id="IPR003715">
    <property type="entry name" value="Poly_export_N"/>
</dbReference>
<evidence type="ECO:0000256" key="2">
    <source>
        <dbReference type="ARBA" id="ARBA00009450"/>
    </source>
</evidence>
<dbReference type="AlphaFoldDB" id="A0A7C5LUE4"/>
<proteinExistence type="inferred from homology"/>
<evidence type="ECO:0000256" key="4">
    <source>
        <dbReference type="ARBA" id="ARBA00022452"/>
    </source>
</evidence>
<dbReference type="Proteomes" id="UP000885830">
    <property type="component" value="Unassembled WGS sequence"/>
</dbReference>
<comment type="subcellular location">
    <subcellularLocation>
        <location evidence="1">Cell outer membrane</location>
        <topology evidence="1">Multi-pass membrane protein</topology>
    </subcellularLocation>
</comment>
<feature type="domain" description="Polysaccharide export protein N-terminal" evidence="16">
    <location>
        <begin position="96"/>
        <end position="167"/>
    </location>
</feature>
<evidence type="ECO:0000256" key="1">
    <source>
        <dbReference type="ARBA" id="ARBA00004571"/>
    </source>
</evidence>
<dbReference type="PROSITE" id="PS51257">
    <property type="entry name" value="PROKAR_LIPOPROTEIN"/>
    <property type="match status" value="1"/>
</dbReference>
<evidence type="ECO:0000256" key="11">
    <source>
        <dbReference type="ARBA" id="ARBA00023136"/>
    </source>
</evidence>
<keyword evidence="5" id="KW-0762">Sugar transport</keyword>
<keyword evidence="12" id="KW-0564">Palmitate</keyword>
<dbReference type="GO" id="GO:0015159">
    <property type="term" value="F:polysaccharide transmembrane transporter activity"/>
    <property type="evidence" value="ECO:0007669"/>
    <property type="project" value="InterPro"/>
</dbReference>
<sequence length="293" mass="31850">MAINCKNGRNIGVLALSLTLLVACTAQSGVHPYDKTNHFRAQNANRINHNPGLSGRYGQMGSNPFNRGGRYGNLRGPAMVPPPGPGDMFQQWVEYEPVYTLYPGDQIDVVVQSAPELSRTLTVGPDGRISMPNVPPIMAAGRSLPQIQAALRTQLAKELRDPTIAVTSRSFAPMQIYVGGQVGQQGQYTLTGPIGSLEAIMMAGGFLPTAKSKDVVILRRAPNGRFMMRTVNHKQGLRNVRAYGDNMQLRRGDIVFVPRNSLSEVGVFVQQLRQALPIDMSLSYNLGNGFSGN</sequence>
<keyword evidence="14" id="KW-0449">Lipoprotein</keyword>
<keyword evidence="10" id="KW-0626">Porin</keyword>
<feature type="chain" id="PRO_5028458948" evidence="15">
    <location>
        <begin position="29"/>
        <end position="293"/>
    </location>
</feature>
<evidence type="ECO:0000256" key="7">
    <source>
        <dbReference type="ARBA" id="ARBA00022729"/>
    </source>
</evidence>
<keyword evidence="13" id="KW-0998">Cell outer membrane</keyword>
<feature type="domain" description="SLBB" evidence="17">
    <location>
        <begin position="175"/>
        <end position="257"/>
    </location>
</feature>
<evidence type="ECO:0000256" key="12">
    <source>
        <dbReference type="ARBA" id="ARBA00023139"/>
    </source>
</evidence>
<gene>
    <name evidence="18" type="ORF">ENJ42_05995</name>
</gene>
<evidence type="ECO:0000256" key="10">
    <source>
        <dbReference type="ARBA" id="ARBA00023114"/>
    </source>
</evidence>
<comment type="caution">
    <text evidence="18">The sequence shown here is derived from an EMBL/GenBank/DDBJ whole genome shotgun (WGS) entry which is preliminary data.</text>
</comment>
<keyword evidence="7 15" id="KW-0732">Signal</keyword>
<protein>
    <submittedName>
        <fullName evidence="18">Polysaccharide export protein</fullName>
    </submittedName>
</protein>
<dbReference type="GO" id="GO:0006811">
    <property type="term" value="P:monoatomic ion transport"/>
    <property type="evidence" value="ECO:0007669"/>
    <property type="project" value="UniProtKB-KW"/>
</dbReference>
<evidence type="ECO:0000256" key="5">
    <source>
        <dbReference type="ARBA" id="ARBA00022597"/>
    </source>
</evidence>
<dbReference type="GO" id="GO:0015288">
    <property type="term" value="F:porin activity"/>
    <property type="evidence" value="ECO:0007669"/>
    <property type="project" value="UniProtKB-KW"/>
</dbReference>
<evidence type="ECO:0000256" key="15">
    <source>
        <dbReference type="SAM" id="SignalP"/>
    </source>
</evidence>
<dbReference type="Gene3D" id="3.10.560.10">
    <property type="entry name" value="Outer membrane lipoprotein wza domain like"/>
    <property type="match status" value="2"/>
</dbReference>
<dbReference type="Pfam" id="PF22461">
    <property type="entry name" value="SLBB_2"/>
    <property type="match status" value="1"/>
</dbReference>
<feature type="signal peptide" evidence="15">
    <location>
        <begin position="1"/>
        <end position="28"/>
    </location>
</feature>
<evidence type="ECO:0000313" key="18">
    <source>
        <dbReference type="EMBL" id="HHL43149.1"/>
    </source>
</evidence>
<keyword evidence="8" id="KW-0625">Polysaccharide transport</keyword>
<evidence type="ECO:0000259" key="17">
    <source>
        <dbReference type="Pfam" id="PF22461"/>
    </source>
</evidence>
<dbReference type="EMBL" id="DRMJ01000308">
    <property type="protein sequence ID" value="HHL43149.1"/>
    <property type="molecule type" value="Genomic_DNA"/>
</dbReference>
<keyword evidence="9" id="KW-0406">Ion transport</keyword>
<dbReference type="PANTHER" id="PTHR33619">
    <property type="entry name" value="POLYSACCHARIDE EXPORT PROTEIN GFCE-RELATED"/>
    <property type="match status" value="1"/>
</dbReference>
<evidence type="ECO:0000256" key="3">
    <source>
        <dbReference type="ARBA" id="ARBA00022448"/>
    </source>
</evidence>
<dbReference type="PANTHER" id="PTHR33619:SF3">
    <property type="entry name" value="POLYSACCHARIDE EXPORT PROTEIN GFCE-RELATED"/>
    <property type="match status" value="1"/>
</dbReference>
<evidence type="ECO:0000256" key="8">
    <source>
        <dbReference type="ARBA" id="ARBA00023047"/>
    </source>
</evidence>
<dbReference type="InterPro" id="IPR049712">
    <property type="entry name" value="Poly_export"/>
</dbReference>
<reference evidence="18" key="1">
    <citation type="journal article" date="2020" name="mSystems">
        <title>Genome- and Community-Level Interaction Insights into Carbon Utilization and Element Cycling Functions of Hydrothermarchaeota in Hydrothermal Sediment.</title>
        <authorList>
            <person name="Zhou Z."/>
            <person name="Liu Y."/>
            <person name="Xu W."/>
            <person name="Pan J."/>
            <person name="Luo Z.H."/>
            <person name="Li M."/>
        </authorList>
    </citation>
    <scope>NUCLEOTIDE SEQUENCE [LARGE SCALE GENOMIC DNA]</scope>
    <source>
        <strain evidence="18">HyVt-485</strain>
    </source>
</reference>
<evidence type="ECO:0000256" key="6">
    <source>
        <dbReference type="ARBA" id="ARBA00022692"/>
    </source>
</evidence>
<accession>A0A7C5LUE4</accession>
<organism evidence="18">
    <name type="scientific">Hellea balneolensis</name>
    <dbReference type="NCBI Taxonomy" id="287478"/>
    <lineage>
        <taxon>Bacteria</taxon>
        <taxon>Pseudomonadati</taxon>
        <taxon>Pseudomonadota</taxon>
        <taxon>Alphaproteobacteria</taxon>
        <taxon>Maricaulales</taxon>
        <taxon>Robiginitomaculaceae</taxon>
        <taxon>Hellea</taxon>
    </lineage>
</organism>
<dbReference type="Gene3D" id="3.30.1950.10">
    <property type="entry name" value="wza like domain"/>
    <property type="match status" value="1"/>
</dbReference>
<keyword evidence="3" id="KW-0813">Transport</keyword>
<dbReference type="Pfam" id="PF02563">
    <property type="entry name" value="Poly_export"/>
    <property type="match status" value="1"/>
</dbReference>